<gene>
    <name evidence="1" type="ORF">ACFQE1_00335</name>
</gene>
<dbReference type="EMBL" id="JBHSWU010000001">
    <property type="protein sequence ID" value="MFC6722873.1"/>
    <property type="molecule type" value="Genomic_DNA"/>
</dbReference>
<name>A0ABD5RTZ5_9EURY</name>
<accession>A0ABD5RTZ5</accession>
<evidence type="ECO:0000313" key="1">
    <source>
        <dbReference type="EMBL" id="MFC6722873.1"/>
    </source>
</evidence>
<reference evidence="1 2" key="1">
    <citation type="journal article" date="2019" name="Int. J. Syst. Evol. Microbiol.">
        <title>The Global Catalogue of Microorganisms (GCM) 10K type strain sequencing project: providing services to taxonomists for standard genome sequencing and annotation.</title>
        <authorList>
            <consortium name="The Broad Institute Genomics Platform"/>
            <consortium name="The Broad Institute Genome Sequencing Center for Infectious Disease"/>
            <person name="Wu L."/>
            <person name="Ma J."/>
        </authorList>
    </citation>
    <scope>NUCLEOTIDE SEQUENCE [LARGE SCALE GENOMIC DNA]</scope>
    <source>
        <strain evidence="1 2">NBRC 111368</strain>
    </source>
</reference>
<comment type="caution">
    <text evidence="1">The sequence shown here is derived from an EMBL/GenBank/DDBJ whole genome shotgun (WGS) entry which is preliminary data.</text>
</comment>
<sequence length="139" mass="15621">MVEFVVEIGSLARSARNLIEYMPGRDSRSSYRDGSTKGSVAAFLNEMRSPFVSTLNRPRRLNTRETSLETGGYILLLTRAKVPRCDVIMFAEVCTGECGSCFVERLTNDRILVSVRTTRRGVFSALFRAWLSVDFDPVV</sequence>
<dbReference type="AlphaFoldDB" id="A0ABD5RTZ5"/>
<dbReference type="Proteomes" id="UP001596328">
    <property type="component" value="Unassembled WGS sequence"/>
</dbReference>
<proteinExistence type="predicted"/>
<organism evidence="1 2">
    <name type="scientific">Halobium palmae</name>
    <dbReference type="NCBI Taxonomy" id="1776492"/>
    <lineage>
        <taxon>Archaea</taxon>
        <taxon>Methanobacteriati</taxon>
        <taxon>Methanobacteriota</taxon>
        <taxon>Stenosarchaea group</taxon>
        <taxon>Halobacteria</taxon>
        <taxon>Halobacteriales</taxon>
        <taxon>Haloferacaceae</taxon>
        <taxon>Halobium</taxon>
    </lineage>
</organism>
<protein>
    <submittedName>
        <fullName evidence="1">Uncharacterized protein</fullName>
    </submittedName>
</protein>
<keyword evidence="2" id="KW-1185">Reference proteome</keyword>
<evidence type="ECO:0000313" key="2">
    <source>
        <dbReference type="Proteomes" id="UP001596328"/>
    </source>
</evidence>